<keyword evidence="7" id="KW-0804">Transcription</keyword>
<feature type="region of interest" description="Disordered" evidence="13">
    <location>
        <begin position="33"/>
        <end position="165"/>
    </location>
</feature>
<keyword evidence="4" id="KW-1017">Isopeptide bond</keyword>
<dbReference type="OrthoDB" id="513595at2759"/>
<evidence type="ECO:0000256" key="8">
    <source>
        <dbReference type="ARBA" id="ARBA00023242"/>
    </source>
</evidence>
<keyword evidence="8" id="KW-0539">Nucleus</keyword>
<evidence type="ECO:0000256" key="12">
    <source>
        <dbReference type="ARBA" id="ARBA00083294"/>
    </source>
</evidence>
<feature type="compositionally biased region" description="Acidic residues" evidence="13">
    <location>
        <begin position="447"/>
        <end position="457"/>
    </location>
</feature>
<comment type="subcellular location">
    <subcellularLocation>
        <location evidence="1">Nucleus speckle</location>
    </subcellularLocation>
</comment>
<feature type="compositionally biased region" description="Acidic residues" evidence="13">
    <location>
        <begin position="349"/>
        <end position="365"/>
    </location>
</feature>
<evidence type="ECO:0000256" key="6">
    <source>
        <dbReference type="ARBA" id="ARBA00023015"/>
    </source>
</evidence>
<evidence type="ECO:0000256" key="9">
    <source>
        <dbReference type="ARBA" id="ARBA00058677"/>
    </source>
</evidence>
<feature type="compositionally biased region" description="Basic and acidic residues" evidence="13">
    <location>
        <begin position="584"/>
        <end position="611"/>
    </location>
</feature>
<feature type="compositionally biased region" description="Basic residues" evidence="13">
    <location>
        <begin position="931"/>
        <end position="940"/>
    </location>
</feature>
<comment type="function">
    <text evidence="9">Plays a role in the reduction of telomerase activity during differentiation of embryonic stem cells by binding to the core promoter of TERT and controlling its down-regulation.</text>
</comment>
<dbReference type="Proteomes" id="UP000694844">
    <property type="component" value="Chromosome 4"/>
</dbReference>
<keyword evidence="3" id="KW-0678">Repressor</keyword>
<evidence type="ECO:0000256" key="4">
    <source>
        <dbReference type="ARBA" id="ARBA00022499"/>
    </source>
</evidence>
<feature type="compositionally biased region" description="Polar residues" evidence="13">
    <location>
        <begin position="325"/>
        <end position="348"/>
    </location>
</feature>
<dbReference type="InterPro" id="IPR027417">
    <property type="entry name" value="P-loop_NTPase"/>
</dbReference>
<feature type="compositionally biased region" description="Basic and acidic residues" evidence="13">
    <location>
        <begin position="559"/>
        <end position="576"/>
    </location>
</feature>
<dbReference type="InterPro" id="IPR026314">
    <property type="entry name" value="YLP_motif_con_p1"/>
</dbReference>
<feature type="domain" description="YLPM1-like spectrin repeat" evidence="14">
    <location>
        <begin position="126"/>
        <end position="245"/>
    </location>
</feature>
<gene>
    <name evidence="16" type="primary">LOC111129906</name>
</gene>
<dbReference type="PANTHER" id="PTHR13413:SF0">
    <property type="entry name" value="YLP MOTIF-CONTAINING PROTEIN 1"/>
    <property type="match status" value="1"/>
</dbReference>
<dbReference type="KEGG" id="cvn:111129906"/>
<evidence type="ECO:0000256" key="5">
    <source>
        <dbReference type="ARBA" id="ARBA00022843"/>
    </source>
</evidence>
<keyword evidence="5" id="KW-0832">Ubl conjugation</keyword>
<dbReference type="Pfam" id="PF26583">
    <property type="entry name" value="Spectrin_YLPM1"/>
    <property type="match status" value="1"/>
</dbReference>
<keyword evidence="6" id="KW-0805">Transcription regulation</keyword>
<proteinExistence type="predicted"/>
<evidence type="ECO:0000256" key="11">
    <source>
        <dbReference type="ARBA" id="ARBA00068971"/>
    </source>
</evidence>
<feature type="compositionally biased region" description="Polar residues" evidence="13">
    <location>
        <begin position="301"/>
        <end position="312"/>
    </location>
</feature>
<sequence length="1482" mass="165935">MFPNWGNVQGGYAMYGQVDPNYQQQMLQWQQMNQMGGQQWGSYQQPAPPPLPTGGEAKPPEPPADEKPPLPPEPPPEGGDGKEKDMKPMSETEKQKLSQLQQQAAQWQQQQTWTQQQMQSWGGGAQQQAAMQQQGSMQQQAALQQQSSMQQHAGMQQQMSGATGNVQQKVEAILQEEREFNVQYQQWKKQYDDWREQNQNHPNKEQFQQYEQQWMMYQKQMDDKRSDIQRRKQMVMEEQNQASSQQGQTGGQQGQTGGQQGQMGGQQGQFGGQQGRFGGQQAQFGGRFGGPRGSGPRGGMNQMSGPRGQQMNRGGRPDFRPRGPQNQFRPQMNQGPRGNFSSSYQGVNQEEDYEEKGMDLDDEFEEEGNALMNQVNQFPAQGQNTTGPRGPQSMGGNNRFGGQDQQNFGRGMTRCQRPPRGRGGRGRGGGPVPLMSMNLPMKQEGDGYQEEQAEDEQYGSSYERNPNNVPVGQGRGGPRFGFNRGQGDPRSRFQNAQQGFNNPNQGPRFGGRNMQNQGPRFGFPGNPQNSQARQGQQGWLQKHLQGPEDGQPAGLEDGSGVKDRFSDQKDHIKSEDPTVSSEIEALKKQQETLNELKKLEQKDLGVNKDQGKMGNTESVTVKKEPESPQKPSEQKDSIKPTENQQNKPAEIPGLQSGQQTGQRMPGPNQQGPRGPGQSQGPRGPGPNQGPRGPGPNQGPRGPGPNQGPRGPGPNQGPRGPGPNQGPRGPGPNQGPRGPGPNQGPRGPGPNQGPRGPGPNQGPRGPGPNQGPRGPGPNQGPRGPGPNQGPRGPGPNQGPRGPGPNQGPRGPGPNQGPRGPGPITPEQQGQGGQFSNQQGPRGPGPNQQGLGGPGPNQQGPGGPSPNQQVQGDQTSNEFGPNEGSLPPEPNQLSTASEESNTRKEQDYPQEGNNSEIAESEWHAPWGPGWRGRGGRGRRPFRGRGGGIPRESYPPEQDEGRPAGEYPDRFGPGPPKHREGYYDREWGPHGGYEWYDRRDPYYDRDRHDPYYDRYDPYARRYDPYDRPPPPEPYDRRPPPPPEPYERRPYPDPYSRGYEYGRDYYNAYRPPPPVEDRPFQKPEVIDHAHKSTGDFLPPREPETPYVAPQTVIDYAHGRSTEEKERPSSTLDRDRDRFRDLGSYGSPKHDRSVHEPRIEVVKVEDLLILPGRRTRPPQIVVILRGLPGSGKTYVGKLIKDKEVQHGGGAPRMLCLDDYFMTEVEKTEKDPETGKKVKKKVLEYEYEPELESSYRQNMFKSFKKTIDDGFFPFIIMDAVNERVKHFEEFWSYAKSKGFQVYIAEIEADLAACSKRNTHHRSLKDIEKIQKYWEETPRHYLRLDVRALLQEDSITEVEMEDTDSSNPSEKRRKTDSDEEEDLKISGVHIKKSKWEVGTEEELDKLDGLVHQKKRRPATPVSIDDFLGDYYSKPLVPGQKRVRWADVEERKEQLRRREIGFVVGQTQRDWERITDDTFADRQLNRTKYI</sequence>
<feature type="compositionally biased region" description="Basic and acidic residues" evidence="13">
    <location>
        <begin position="193"/>
        <end position="204"/>
    </location>
</feature>
<feature type="compositionally biased region" description="Basic and acidic residues" evidence="13">
    <location>
        <begin position="620"/>
        <end position="639"/>
    </location>
</feature>
<name>A0A8B8DW67_CRAVI</name>
<feature type="compositionally biased region" description="Basic and acidic residues" evidence="13">
    <location>
        <begin position="956"/>
        <end position="966"/>
    </location>
</feature>
<dbReference type="GO" id="GO:0016607">
    <property type="term" value="C:nuclear speck"/>
    <property type="evidence" value="ECO:0007669"/>
    <property type="project" value="UniProtKB-SubCell"/>
</dbReference>
<feature type="compositionally biased region" description="Low complexity" evidence="13">
    <location>
        <begin position="832"/>
        <end position="847"/>
    </location>
</feature>
<organism evidence="15 16">
    <name type="scientific">Crassostrea virginica</name>
    <name type="common">Eastern oyster</name>
    <dbReference type="NCBI Taxonomy" id="6565"/>
    <lineage>
        <taxon>Eukaryota</taxon>
        <taxon>Metazoa</taxon>
        <taxon>Spiralia</taxon>
        <taxon>Lophotrochozoa</taxon>
        <taxon>Mollusca</taxon>
        <taxon>Bivalvia</taxon>
        <taxon>Autobranchia</taxon>
        <taxon>Pteriomorphia</taxon>
        <taxon>Ostreida</taxon>
        <taxon>Ostreoidea</taxon>
        <taxon>Ostreidae</taxon>
        <taxon>Crassostrea</taxon>
    </lineage>
</organism>
<comment type="subunit">
    <text evidence="10">Interacts with PPP1CA and NCOA5. Forms a complex with ILF2, ILF3, KHDRBS1, RBMX, NCOA5 and PPP1CA.</text>
</comment>
<dbReference type="SUPFAM" id="SSF52540">
    <property type="entry name" value="P-loop containing nucleoside triphosphate hydrolases"/>
    <property type="match status" value="1"/>
</dbReference>
<feature type="compositionally biased region" description="Polar residues" evidence="13">
    <location>
        <begin position="492"/>
        <end position="505"/>
    </location>
</feature>
<evidence type="ECO:0000256" key="1">
    <source>
        <dbReference type="ARBA" id="ARBA00004324"/>
    </source>
</evidence>
<feature type="region of interest" description="Disordered" evidence="13">
    <location>
        <begin position="379"/>
        <end position="1076"/>
    </location>
</feature>
<evidence type="ECO:0000256" key="7">
    <source>
        <dbReference type="ARBA" id="ARBA00023163"/>
    </source>
</evidence>
<evidence type="ECO:0000256" key="10">
    <source>
        <dbReference type="ARBA" id="ARBA00065932"/>
    </source>
</evidence>
<dbReference type="PANTHER" id="PTHR13413">
    <property type="entry name" value="YLP MOTIF CONTAINING PROTEIN NUCLEAR PROTEIN ZAP"/>
    <property type="match status" value="1"/>
</dbReference>
<feature type="compositionally biased region" description="Low complexity" evidence="13">
    <location>
        <begin position="665"/>
        <end position="681"/>
    </location>
</feature>
<dbReference type="InterPro" id="IPR058903">
    <property type="entry name" value="Spectrin_YLPM1-like"/>
</dbReference>
<dbReference type="GO" id="GO:0032204">
    <property type="term" value="P:regulation of telomere maintenance"/>
    <property type="evidence" value="ECO:0007669"/>
    <property type="project" value="TreeGrafter"/>
</dbReference>
<feature type="compositionally biased region" description="Basic and acidic residues" evidence="13">
    <location>
        <begin position="1030"/>
        <end position="1047"/>
    </location>
</feature>
<feature type="compositionally biased region" description="Low complexity" evidence="13">
    <location>
        <begin position="97"/>
        <end position="161"/>
    </location>
</feature>
<dbReference type="Gene3D" id="3.40.50.300">
    <property type="entry name" value="P-loop containing nucleotide triphosphate hydrolases"/>
    <property type="match status" value="1"/>
</dbReference>
<protein>
    <recommendedName>
        <fullName evidence="11">YLP motif-containing protein 1</fullName>
    </recommendedName>
    <alternativeName>
        <fullName evidence="12">Nuclear protein ZAP3</fullName>
    </alternativeName>
</protein>
<feature type="region of interest" description="Disordered" evidence="13">
    <location>
        <begin position="1108"/>
        <end position="1149"/>
    </location>
</feature>
<evidence type="ECO:0000256" key="2">
    <source>
        <dbReference type="ARBA" id="ARBA00022481"/>
    </source>
</evidence>
<keyword evidence="15" id="KW-1185">Reference proteome</keyword>
<reference evidence="16" key="1">
    <citation type="submission" date="2025-08" db="UniProtKB">
        <authorList>
            <consortium name="RefSeq"/>
        </authorList>
    </citation>
    <scope>IDENTIFICATION</scope>
    <source>
        <tissue evidence="16">Whole sample</tissue>
    </source>
</reference>
<feature type="compositionally biased region" description="Basic and acidic residues" evidence="13">
    <location>
        <begin position="220"/>
        <end position="230"/>
    </location>
</feature>
<accession>A0A8B8DW67</accession>
<evidence type="ECO:0000256" key="13">
    <source>
        <dbReference type="SAM" id="MobiDB-lite"/>
    </source>
</evidence>
<feature type="compositionally biased region" description="Polar residues" evidence="13">
    <location>
        <begin position="526"/>
        <end position="539"/>
    </location>
</feature>
<dbReference type="Pfam" id="PF13671">
    <property type="entry name" value="AAA_33"/>
    <property type="match status" value="1"/>
</dbReference>
<evidence type="ECO:0000256" key="3">
    <source>
        <dbReference type="ARBA" id="ARBA00022491"/>
    </source>
</evidence>
<evidence type="ECO:0000259" key="14">
    <source>
        <dbReference type="Pfam" id="PF26583"/>
    </source>
</evidence>
<dbReference type="FunFam" id="3.40.50.300:FF:000399">
    <property type="entry name" value="YLP motif containing 1"/>
    <property type="match status" value="1"/>
</dbReference>
<feature type="compositionally biased region" description="Basic and acidic residues" evidence="13">
    <location>
        <begin position="992"/>
        <end position="1023"/>
    </location>
</feature>
<evidence type="ECO:0000313" key="15">
    <source>
        <dbReference type="Proteomes" id="UP000694844"/>
    </source>
</evidence>
<feature type="compositionally biased region" description="Basic and acidic residues" evidence="13">
    <location>
        <begin position="1112"/>
        <end position="1136"/>
    </location>
</feature>
<dbReference type="RefSeq" id="XP_022332145.1">
    <property type="nucleotide sequence ID" value="XM_022476437.1"/>
</dbReference>
<feature type="compositionally biased region" description="Gly residues" evidence="13">
    <location>
        <begin position="248"/>
        <end position="278"/>
    </location>
</feature>
<feature type="compositionally biased region" description="Gly residues" evidence="13">
    <location>
        <begin position="286"/>
        <end position="298"/>
    </location>
</feature>
<feature type="compositionally biased region" description="Basic and acidic residues" evidence="13">
    <location>
        <begin position="974"/>
        <end position="985"/>
    </location>
</feature>
<keyword evidence="2" id="KW-0488">Methylation</keyword>
<feature type="compositionally biased region" description="Basic and acidic residues" evidence="13">
    <location>
        <begin position="79"/>
        <end position="96"/>
    </location>
</feature>
<evidence type="ECO:0000313" key="16">
    <source>
        <dbReference type="RefSeq" id="XP_022332145.1"/>
    </source>
</evidence>
<feature type="region of interest" description="Disordered" evidence="13">
    <location>
        <begin position="193"/>
        <end position="365"/>
    </location>
</feature>
<dbReference type="GeneID" id="111129906"/>
<feature type="region of interest" description="Disordered" evidence="13">
    <location>
        <begin position="1350"/>
        <end position="1376"/>
    </location>
</feature>